<protein>
    <submittedName>
        <fullName evidence="1">Uncharacterized protein</fullName>
    </submittedName>
</protein>
<name>A0A0A8YTJ6_ARUDO</name>
<proteinExistence type="predicted"/>
<reference evidence="1" key="2">
    <citation type="journal article" date="2015" name="Data Brief">
        <title>Shoot transcriptome of the giant reed, Arundo donax.</title>
        <authorList>
            <person name="Barrero R.A."/>
            <person name="Guerrero F.D."/>
            <person name="Moolhuijzen P."/>
            <person name="Goolsby J.A."/>
            <person name="Tidwell J."/>
            <person name="Bellgard S.E."/>
            <person name="Bellgard M.I."/>
        </authorList>
    </citation>
    <scope>NUCLEOTIDE SEQUENCE</scope>
    <source>
        <tissue evidence="1">Shoot tissue taken approximately 20 cm above the soil surface</tissue>
    </source>
</reference>
<evidence type="ECO:0000313" key="1">
    <source>
        <dbReference type="EMBL" id="JAD27905.1"/>
    </source>
</evidence>
<dbReference type="EMBL" id="GBRH01269990">
    <property type="protein sequence ID" value="JAD27905.1"/>
    <property type="molecule type" value="Transcribed_RNA"/>
</dbReference>
<organism evidence="1">
    <name type="scientific">Arundo donax</name>
    <name type="common">Giant reed</name>
    <name type="synonym">Donax arundinaceus</name>
    <dbReference type="NCBI Taxonomy" id="35708"/>
    <lineage>
        <taxon>Eukaryota</taxon>
        <taxon>Viridiplantae</taxon>
        <taxon>Streptophyta</taxon>
        <taxon>Embryophyta</taxon>
        <taxon>Tracheophyta</taxon>
        <taxon>Spermatophyta</taxon>
        <taxon>Magnoliopsida</taxon>
        <taxon>Liliopsida</taxon>
        <taxon>Poales</taxon>
        <taxon>Poaceae</taxon>
        <taxon>PACMAD clade</taxon>
        <taxon>Arundinoideae</taxon>
        <taxon>Arundineae</taxon>
        <taxon>Arundo</taxon>
    </lineage>
</organism>
<dbReference type="AlphaFoldDB" id="A0A0A8YTJ6"/>
<accession>A0A0A8YTJ6</accession>
<sequence length="57" mass="6166">MFLQNPSLLLVQTLVPQASTCSGSLLCAHLICCGRPTLFQPLSYLEVSQLTLKLDCG</sequence>
<reference evidence="1" key="1">
    <citation type="submission" date="2014-09" db="EMBL/GenBank/DDBJ databases">
        <authorList>
            <person name="Magalhaes I.L.F."/>
            <person name="Oliveira U."/>
            <person name="Santos F.R."/>
            <person name="Vidigal T.H.D.A."/>
            <person name="Brescovit A.D."/>
            <person name="Santos A.J."/>
        </authorList>
    </citation>
    <scope>NUCLEOTIDE SEQUENCE</scope>
    <source>
        <tissue evidence="1">Shoot tissue taken approximately 20 cm above the soil surface</tissue>
    </source>
</reference>